<organism evidence="1 2">
    <name type="scientific">Dillenia turbinata</name>
    <dbReference type="NCBI Taxonomy" id="194707"/>
    <lineage>
        <taxon>Eukaryota</taxon>
        <taxon>Viridiplantae</taxon>
        <taxon>Streptophyta</taxon>
        <taxon>Embryophyta</taxon>
        <taxon>Tracheophyta</taxon>
        <taxon>Spermatophyta</taxon>
        <taxon>Magnoliopsida</taxon>
        <taxon>eudicotyledons</taxon>
        <taxon>Gunneridae</taxon>
        <taxon>Pentapetalae</taxon>
        <taxon>Dilleniales</taxon>
        <taxon>Dilleniaceae</taxon>
        <taxon>Dillenia</taxon>
    </lineage>
</organism>
<comment type="caution">
    <text evidence="1">The sequence shown here is derived from an EMBL/GenBank/DDBJ whole genome shotgun (WGS) entry which is preliminary data.</text>
</comment>
<reference evidence="1 2" key="1">
    <citation type="submission" date="2023-12" db="EMBL/GenBank/DDBJ databases">
        <title>A high-quality genome assembly for Dillenia turbinata (Dilleniales).</title>
        <authorList>
            <person name="Chanderbali A."/>
        </authorList>
    </citation>
    <scope>NUCLEOTIDE SEQUENCE [LARGE SCALE GENOMIC DNA]</scope>
    <source>
        <strain evidence="1">LSX21</strain>
        <tissue evidence="1">Leaf</tissue>
    </source>
</reference>
<protein>
    <recommendedName>
        <fullName evidence="3">Prolyl 4-hydroxylase alpha subunit Fe(2+) 2OG dioxygenase domain-containing protein</fullName>
    </recommendedName>
</protein>
<accession>A0AAN8VL20</accession>
<dbReference type="EMBL" id="JBAMMX010000011">
    <property type="protein sequence ID" value="KAK6931691.1"/>
    <property type="molecule type" value="Genomic_DNA"/>
</dbReference>
<sequence>DVLLYTADSRNIHSVDEITDGERLTLTLWFSRDNSHDEDAKLISILSQNTLDSYFTKPASYLPFPASSNMYWFSPDQAPHHQSGFDIRYARAHILGLDFYASQDASHISATESSDLAELLLEPLSIARGNELFNEEFVNILHALQVVQFCCWKASELQNSGLCETGKIIQLTKSQRQKIDNLKCILMKDEQKAVEVFSYVTNDGKPQHSFDWKAFCAAIAAWEDYTGKLQNELLLCLPYWKMHKLIFSVPFDKCWYEK</sequence>
<evidence type="ECO:0000313" key="1">
    <source>
        <dbReference type="EMBL" id="KAK6931691.1"/>
    </source>
</evidence>
<gene>
    <name evidence="1" type="ORF">RJ641_003484</name>
</gene>
<name>A0AAN8VL20_9MAGN</name>
<dbReference type="GO" id="GO:0032963">
    <property type="term" value="P:collagen metabolic process"/>
    <property type="evidence" value="ECO:0007669"/>
    <property type="project" value="InterPro"/>
</dbReference>
<proteinExistence type="predicted"/>
<feature type="non-terminal residue" evidence="1">
    <location>
        <position position="1"/>
    </location>
</feature>
<dbReference type="Proteomes" id="UP001370490">
    <property type="component" value="Unassembled WGS sequence"/>
</dbReference>
<dbReference type="PANTHER" id="PTHR14049:SF9">
    <property type="entry name" value="PROCOLLAGEN-PROLINE 3-DIOXYGENASE"/>
    <property type="match status" value="1"/>
</dbReference>
<dbReference type="InterPro" id="IPR039575">
    <property type="entry name" value="P3H"/>
</dbReference>
<keyword evidence="2" id="KW-1185">Reference proteome</keyword>
<dbReference type="Gene3D" id="2.60.120.620">
    <property type="entry name" value="q2cbj1_9rhob like domain"/>
    <property type="match status" value="1"/>
</dbReference>
<dbReference type="AlphaFoldDB" id="A0AAN8VL20"/>
<dbReference type="PANTHER" id="PTHR14049">
    <property type="entry name" value="LEPRECAN 1"/>
    <property type="match status" value="1"/>
</dbReference>
<evidence type="ECO:0000313" key="2">
    <source>
        <dbReference type="Proteomes" id="UP001370490"/>
    </source>
</evidence>
<evidence type="ECO:0008006" key="3">
    <source>
        <dbReference type="Google" id="ProtNLM"/>
    </source>
</evidence>